<dbReference type="EMBL" id="JARK01001481">
    <property type="protein sequence ID" value="EYB96963.1"/>
    <property type="molecule type" value="Genomic_DNA"/>
</dbReference>
<proteinExistence type="predicted"/>
<dbReference type="STRING" id="53326.A0A016T1S9"/>
<dbReference type="PANTHER" id="PTHR19446">
    <property type="entry name" value="REVERSE TRANSCRIPTASES"/>
    <property type="match status" value="1"/>
</dbReference>
<evidence type="ECO:0000313" key="2">
    <source>
        <dbReference type="Proteomes" id="UP000024635"/>
    </source>
</evidence>
<evidence type="ECO:0000313" key="1">
    <source>
        <dbReference type="EMBL" id="EYB96963.1"/>
    </source>
</evidence>
<accession>A0A016T1S9</accession>
<dbReference type="OrthoDB" id="410104at2759"/>
<sequence length="176" mass="19843">MAAAESRNGIKLTARSIAEYRHVIPCLKDSEGRKVKSPLGMEAAIEEYYERLLHSSMTTAPARLLTERLGDTLPFTPSEVRQAAELMPSGKCSGEDKLVVKDVRACGHPLYVALAERFTRYVEELRVPTAWKTSNTVLLHKKGEKEDLGNYRPISLLPVLYKVFTRCLLARIRRTL</sequence>
<comment type="caution">
    <text evidence="1">The sequence shown here is derived from an EMBL/GenBank/DDBJ whole genome shotgun (WGS) entry which is preliminary data.</text>
</comment>
<evidence type="ECO:0008006" key="3">
    <source>
        <dbReference type="Google" id="ProtNLM"/>
    </source>
</evidence>
<dbReference type="AlphaFoldDB" id="A0A016T1S9"/>
<organism evidence="1 2">
    <name type="scientific">Ancylostoma ceylanicum</name>
    <dbReference type="NCBI Taxonomy" id="53326"/>
    <lineage>
        <taxon>Eukaryota</taxon>
        <taxon>Metazoa</taxon>
        <taxon>Ecdysozoa</taxon>
        <taxon>Nematoda</taxon>
        <taxon>Chromadorea</taxon>
        <taxon>Rhabditida</taxon>
        <taxon>Rhabditina</taxon>
        <taxon>Rhabditomorpha</taxon>
        <taxon>Strongyloidea</taxon>
        <taxon>Ancylostomatidae</taxon>
        <taxon>Ancylostomatinae</taxon>
        <taxon>Ancylostoma</taxon>
    </lineage>
</organism>
<name>A0A016T1S9_9BILA</name>
<gene>
    <name evidence="1" type="primary">Acey_s0145.g2508</name>
    <name evidence="1" type="ORF">Y032_0145g2508</name>
</gene>
<protein>
    <recommendedName>
        <fullName evidence="3">Reverse transcriptase domain-containing protein</fullName>
    </recommendedName>
</protein>
<dbReference type="Proteomes" id="UP000024635">
    <property type="component" value="Unassembled WGS sequence"/>
</dbReference>
<reference evidence="2" key="1">
    <citation type="journal article" date="2015" name="Nat. Genet.">
        <title>The genome and transcriptome of the zoonotic hookworm Ancylostoma ceylanicum identify infection-specific gene families.</title>
        <authorList>
            <person name="Schwarz E.M."/>
            <person name="Hu Y."/>
            <person name="Antoshechkin I."/>
            <person name="Miller M.M."/>
            <person name="Sternberg P.W."/>
            <person name="Aroian R.V."/>
        </authorList>
    </citation>
    <scope>NUCLEOTIDE SEQUENCE</scope>
    <source>
        <strain evidence="2">HY135</strain>
    </source>
</reference>
<keyword evidence="2" id="KW-1185">Reference proteome</keyword>